<evidence type="ECO:0000256" key="2">
    <source>
        <dbReference type="SAM" id="Phobius"/>
    </source>
</evidence>
<dbReference type="PANTHER" id="PTHR35859">
    <property type="entry name" value="NONSELECTIVE CATION CHANNEL PROTEIN"/>
    <property type="match status" value="1"/>
</dbReference>
<feature type="transmembrane region" description="Helical" evidence="2">
    <location>
        <begin position="443"/>
        <end position="461"/>
    </location>
</feature>
<dbReference type="RefSeq" id="XP_047765117.1">
    <property type="nucleotide sequence ID" value="XM_047910769.1"/>
</dbReference>
<evidence type="ECO:0000259" key="3">
    <source>
        <dbReference type="Pfam" id="PF23317"/>
    </source>
</evidence>
<dbReference type="Proteomes" id="UP000756132">
    <property type="component" value="Chromosome 8"/>
</dbReference>
<feature type="transmembrane region" description="Helical" evidence="2">
    <location>
        <begin position="501"/>
        <end position="524"/>
    </location>
</feature>
<feature type="transmembrane region" description="Helical" evidence="2">
    <location>
        <begin position="291"/>
        <end position="309"/>
    </location>
</feature>
<reference evidence="4" key="2">
    <citation type="journal article" date="2022" name="Microb. Genom.">
        <title>A chromosome-scale genome assembly of the tomato pathogen Cladosporium fulvum reveals a compartmentalized genome architecture and the presence of a dispensable chromosome.</title>
        <authorList>
            <person name="Zaccaron A.Z."/>
            <person name="Chen L.H."/>
            <person name="Samaras A."/>
            <person name="Stergiopoulos I."/>
        </authorList>
    </citation>
    <scope>NUCLEOTIDE SEQUENCE</scope>
    <source>
        <strain evidence="4">Race5_Kim</strain>
    </source>
</reference>
<dbReference type="PANTHER" id="PTHR35859:SF5">
    <property type="entry name" value="ION TRANSPORT DOMAIN-CONTAINING PROTEIN"/>
    <property type="match status" value="1"/>
</dbReference>
<dbReference type="GeneID" id="71991499"/>
<feature type="domain" description="Calcium channel YVC1-like C-terminal transmembrane" evidence="3">
    <location>
        <begin position="267"/>
        <end position="569"/>
    </location>
</feature>
<feature type="transmembrane region" description="Helical" evidence="2">
    <location>
        <begin position="257"/>
        <end position="279"/>
    </location>
</feature>
<accession>A0A9Q8PDY7</accession>
<feature type="transmembrane region" description="Helical" evidence="2">
    <location>
        <begin position="467"/>
        <end position="489"/>
    </location>
</feature>
<dbReference type="KEGG" id="ffu:CLAFUR5_11621"/>
<feature type="transmembrane region" description="Helical" evidence="2">
    <location>
        <begin position="321"/>
        <end position="341"/>
    </location>
</feature>
<evidence type="ECO:0000313" key="4">
    <source>
        <dbReference type="EMBL" id="UJO20751.1"/>
    </source>
</evidence>
<feature type="region of interest" description="Disordered" evidence="1">
    <location>
        <begin position="580"/>
        <end position="599"/>
    </location>
</feature>
<dbReference type="AlphaFoldDB" id="A0A9Q8PDY7"/>
<feature type="region of interest" description="Disordered" evidence="1">
    <location>
        <begin position="604"/>
        <end position="633"/>
    </location>
</feature>
<protein>
    <submittedName>
        <fullName evidence="4">Calcium channel</fullName>
    </submittedName>
</protein>
<dbReference type="InterPro" id="IPR056336">
    <property type="entry name" value="YVC1_C"/>
</dbReference>
<feature type="compositionally biased region" description="Low complexity" evidence="1">
    <location>
        <begin position="622"/>
        <end position="633"/>
    </location>
</feature>
<sequence length="663" mass="74810">MRGGRTPPDLPKVDGCEDFDALARKLSVYFVQAIEAPHEWDELRRDVYGQVLRPLVRYLVDDVQHEAVVSALLALKWHFSALEAGDDRGINETRGLACELVAWRFVTHLSERETIDFLCYDLAPPRKAQDPAQGNEDLENADYDGVLEDASHERAPLMDTPAFGLDESFYDEHVQRDSICAEESDFASIFANLNALEIAAVANAKAFLSQKSMQQIIMRIWTGDIVFWETLSKRSVKRAKVYRKSQSDPFCRLRVPLYLKAFEVFFFAAFLAFYYIVLVEKHTSAITVPEILLYVWLAAFSYNELVEFWDAGTTFYATDFWSLWDLGIIFVGVAFFGTRIAGLVRQDHVVTDVAFDILSVEALFLVPRICSLLSLHPYFGMLIPVLKEMVGWDRLPDLTKLTTAQTKDFVKFLGLVGILYLGFSTCFSFLARGNYTFAKMNWILIKVFFGSSYLGFISPVLGTLIMFVFVCMTNILLITSLISLLSNKLDKVMLHARDEYLFVYSVFVLEASTSNRLTFFLPPLNLLPLALRPLRLVLPPEQLRSARIILLKATHWPFVLLILAYERGRLWQADRRRAGSSSSSNRLRHNSAATLRRPLTRRTLSGRPSLLDDQPRSGRSSAEVPATAPTAAPETIEGLGAAVANLSAQVEVLTKMLSQEKAA</sequence>
<feature type="transmembrane region" description="Helical" evidence="2">
    <location>
        <begin position="353"/>
        <end position="379"/>
    </location>
</feature>
<feature type="transmembrane region" description="Helical" evidence="2">
    <location>
        <begin position="409"/>
        <end position="431"/>
    </location>
</feature>
<keyword evidence="2" id="KW-0812">Transmembrane</keyword>
<evidence type="ECO:0000256" key="1">
    <source>
        <dbReference type="SAM" id="MobiDB-lite"/>
    </source>
</evidence>
<keyword evidence="2" id="KW-0472">Membrane</keyword>
<reference evidence="4" key="1">
    <citation type="submission" date="2021-12" db="EMBL/GenBank/DDBJ databases">
        <authorList>
            <person name="Zaccaron A."/>
            <person name="Stergiopoulos I."/>
        </authorList>
    </citation>
    <scope>NUCLEOTIDE SEQUENCE</scope>
    <source>
        <strain evidence="4">Race5_Kim</strain>
    </source>
</reference>
<organism evidence="4 5">
    <name type="scientific">Passalora fulva</name>
    <name type="common">Tomato leaf mold</name>
    <name type="synonym">Cladosporium fulvum</name>
    <dbReference type="NCBI Taxonomy" id="5499"/>
    <lineage>
        <taxon>Eukaryota</taxon>
        <taxon>Fungi</taxon>
        <taxon>Dikarya</taxon>
        <taxon>Ascomycota</taxon>
        <taxon>Pezizomycotina</taxon>
        <taxon>Dothideomycetes</taxon>
        <taxon>Dothideomycetidae</taxon>
        <taxon>Mycosphaerellales</taxon>
        <taxon>Mycosphaerellaceae</taxon>
        <taxon>Fulvia</taxon>
    </lineage>
</organism>
<gene>
    <name evidence="4" type="ORF">CLAFUR5_11621</name>
</gene>
<proteinExistence type="predicted"/>
<keyword evidence="5" id="KW-1185">Reference proteome</keyword>
<dbReference type="InterPro" id="IPR052971">
    <property type="entry name" value="TRP_calcium_channel"/>
</dbReference>
<dbReference type="EMBL" id="CP090170">
    <property type="protein sequence ID" value="UJO20751.1"/>
    <property type="molecule type" value="Genomic_DNA"/>
</dbReference>
<dbReference type="OrthoDB" id="310870at2759"/>
<evidence type="ECO:0000313" key="5">
    <source>
        <dbReference type="Proteomes" id="UP000756132"/>
    </source>
</evidence>
<keyword evidence="2" id="KW-1133">Transmembrane helix</keyword>
<dbReference type="Pfam" id="PF23317">
    <property type="entry name" value="YVC1_C"/>
    <property type="match status" value="1"/>
</dbReference>
<name>A0A9Q8PDY7_PASFU</name>